<gene>
    <name evidence="3" type="ORF">PoB_003268100</name>
</gene>
<sequence>MIEASSFYSPAGLVEFDTKGSVLSKLTFEQFVPKSHGFGYDLVKVAVYDTRTSTITTLRNLSFVHHDSSTLRSDGIPDSVCSYPCGPAQYRIQKEPVCCWECRYCRNNEILVNDFTGCEECAKFTWPDSKARLSHNSSLECKTKQHRMCDGFLHVLPQLHLALRPFAGQGDKNTPDIPGRQNIHDEVKVHKSPVADCLCFVAYFGSESVDDKDDDEEEAMVTLEMIIVIRRRRRKRGWC</sequence>
<name>A0AAV4A4K5_9GAST</name>
<dbReference type="Proteomes" id="UP000735302">
    <property type="component" value="Unassembled WGS sequence"/>
</dbReference>
<protein>
    <submittedName>
        <fullName evidence="3">Metabotropic glutamate receptor-like</fullName>
    </submittedName>
</protein>
<organism evidence="3 4">
    <name type="scientific">Plakobranchus ocellatus</name>
    <dbReference type="NCBI Taxonomy" id="259542"/>
    <lineage>
        <taxon>Eukaryota</taxon>
        <taxon>Metazoa</taxon>
        <taxon>Spiralia</taxon>
        <taxon>Lophotrochozoa</taxon>
        <taxon>Mollusca</taxon>
        <taxon>Gastropoda</taxon>
        <taxon>Heterobranchia</taxon>
        <taxon>Euthyneura</taxon>
        <taxon>Panpulmonata</taxon>
        <taxon>Sacoglossa</taxon>
        <taxon>Placobranchoidea</taxon>
        <taxon>Plakobranchidae</taxon>
        <taxon>Plakobranchus</taxon>
    </lineage>
</organism>
<accession>A0AAV4A4K5</accession>
<dbReference type="Gene3D" id="2.10.50.30">
    <property type="entry name" value="GPCR, family 3, nine cysteines domain"/>
    <property type="match status" value="1"/>
</dbReference>
<evidence type="ECO:0000313" key="3">
    <source>
        <dbReference type="EMBL" id="GFO06176.1"/>
    </source>
</evidence>
<reference evidence="3 4" key="1">
    <citation type="journal article" date="2021" name="Elife">
        <title>Chloroplast acquisition without the gene transfer in kleptoplastic sea slugs, Plakobranchus ocellatus.</title>
        <authorList>
            <person name="Maeda T."/>
            <person name="Takahashi S."/>
            <person name="Yoshida T."/>
            <person name="Shimamura S."/>
            <person name="Takaki Y."/>
            <person name="Nagai Y."/>
            <person name="Toyoda A."/>
            <person name="Suzuki Y."/>
            <person name="Arimoto A."/>
            <person name="Ishii H."/>
            <person name="Satoh N."/>
            <person name="Nishiyama T."/>
            <person name="Hasebe M."/>
            <person name="Maruyama T."/>
            <person name="Minagawa J."/>
            <person name="Obokata J."/>
            <person name="Shigenobu S."/>
        </authorList>
    </citation>
    <scope>NUCLEOTIDE SEQUENCE [LARGE SCALE GENOMIC DNA]</scope>
</reference>
<dbReference type="Pfam" id="PF07562">
    <property type="entry name" value="NCD3G"/>
    <property type="match status" value="1"/>
</dbReference>
<dbReference type="GO" id="GO:0004930">
    <property type="term" value="F:G protein-coupled receptor activity"/>
    <property type="evidence" value="ECO:0007669"/>
    <property type="project" value="InterPro"/>
</dbReference>
<keyword evidence="4" id="KW-1185">Reference proteome</keyword>
<dbReference type="PANTHER" id="PTHR24060">
    <property type="entry name" value="METABOTROPIC GLUTAMATE RECEPTOR"/>
    <property type="match status" value="1"/>
</dbReference>
<dbReference type="InterPro" id="IPR050726">
    <property type="entry name" value="mGluR"/>
</dbReference>
<evidence type="ECO:0000256" key="1">
    <source>
        <dbReference type="ARBA" id="ARBA00023180"/>
    </source>
</evidence>
<comment type="caution">
    <text evidence="3">The sequence shown here is derived from an EMBL/GenBank/DDBJ whole genome shotgun (WGS) entry which is preliminary data.</text>
</comment>
<dbReference type="AlphaFoldDB" id="A0AAV4A4K5"/>
<proteinExistence type="predicted"/>
<keyword evidence="3" id="KW-0675">Receptor</keyword>
<dbReference type="EMBL" id="BLXT01003763">
    <property type="protein sequence ID" value="GFO06176.1"/>
    <property type="molecule type" value="Genomic_DNA"/>
</dbReference>
<dbReference type="InterPro" id="IPR011500">
    <property type="entry name" value="GPCR_3_9-Cys_dom"/>
</dbReference>
<feature type="domain" description="GPCR family 3 nine cysteines" evidence="2">
    <location>
        <begin position="76"/>
        <end position="127"/>
    </location>
</feature>
<evidence type="ECO:0000259" key="2">
    <source>
        <dbReference type="Pfam" id="PF07562"/>
    </source>
</evidence>
<keyword evidence="1" id="KW-0325">Glycoprotein</keyword>
<dbReference type="InterPro" id="IPR038550">
    <property type="entry name" value="GPCR_3_9-Cys_sf"/>
</dbReference>
<evidence type="ECO:0000313" key="4">
    <source>
        <dbReference type="Proteomes" id="UP000735302"/>
    </source>
</evidence>